<organism evidence="3 4">
    <name type="scientific">Barrientosiimonas humi</name>
    <dbReference type="NCBI Taxonomy" id="999931"/>
    <lineage>
        <taxon>Bacteria</taxon>
        <taxon>Bacillati</taxon>
        <taxon>Actinomycetota</taxon>
        <taxon>Actinomycetes</taxon>
        <taxon>Micrococcales</taxon>
        <taxon>Dermacoccaceae</taxon>
        <taxon>Barrientosiimonas</taxon>
    </lineage>
</organism>
<proteinExistence type="predicted"/>
<feature type="compositionally biased region" description="Acidic residues" evidence="1">
    <location>
        <begin position="28"/>
        <end position="39"/>
    </location>
</feature>
<reference evidence="3 4" key="1">
    <citation type="submission" date="2019-06" db="EMBL/GenBank/DDBJ databases">
        <title>Sequencing the genomes of 1000 actinobacteria strains.</title>
        <authorList>
            <person name="Klenk H.-P."/>
        </authorList>
    </citation>
    <scope>NUCLEOTIDE SEQUENCE [LARGE SCALE GENOMIC DNA]</scope>
    <source>
        <strain evidence="3 4">DSM 24617</strain>
    </source>
</reference>
<accession>A0A542XG96</accession>
<dbReference type="RefSeq" id="WP_142007194.1">
    <property type="nucleotide sequence ID" value="NZ_CAJTBP010000001.1"/>
</dbReference>
<gene>
    <name evidence="3" type="ORF">FB554_3030</name>
</gene>
<feature type="region of interest" description="Disordered" evidence="1">
    <location>
        <begin position="1"/>
        <end position="39"/>
    </location>
</feature>
<evidence type="ECO:0000259" key="2">
    <source>
        <dbReference type="Pfam" id="PF21831"/>
    </source>
</evidence>
<dbReference type="Proteomes" id="UP000318336">
    <property type="component" value="Unassembled WGS sequence"/>
</dbReference>
<dbReference type="Pfam" id="PF21831">
    <property type="entry name" value="DUF6891"/>
    <property type="match status" value="1"/>
</dbReference>
<evidence type="ECO:0000313" key="4">
    <source>
        <dbReference type="Proteomes" id="UP000318336"/>
    </source>
</evidence>
<comment type="caution">
    <text evidence="3">The sequence shown here is derived from an EMBL/GenBank/DDBJ whole genome shotgun (WGS) entry which is preliminary data.</text>
</comment>
<evidence type="ECO:0000313" key="3">
    <source>
        <dbReference type="EMBL" id="TQL34849.1"/>
    </source>
</evidence>
<evidence type="ECO:0000256" key="1">
    <source>
        <dbReference type="SAM" id="MobiDB-lite"/>
    </source>
</evidence>
<keyword evidence="4" id="KW-1185">Reference proteome</keyword>
<dbReference type="AlphaFoldDB" id="A0A542XG96"/>
<dbReference type="InterPro" id="IPR054186">
    <property type="entry name" value="DUF6891"/>
</dbReference>
<dbReference type="EMBL" id="VFOK01000001">
    <property type="protein sequence ID" value="TQL34849.1"/>
    <property type="molecule type" value="Genomic_DNA"/>
</dbReference>
<protein>
    <recommendedName>
        <fullName evidence="2">DUF6891 domain-containing protein</fullName>
    </recommendedName>
</protein>
<dbReference type="OrthoDB" id="5515732at2"/>
<name>A0A542XG96_9MICO</name>
<sequence>MGIFDRFRGTRPTAPIRPQPGSSLGTGDSDDEFTEEELTEAVRESLLPGFFDEDEVIERVADAYDLADDDPRLLKTVERVVDEHEQRIASGRGPSDYDRLSAAFRQLEQEGVVARMNFTCCSSCGFTEIDDERTPLDRVINGEYRYLEREFVFFHHQDAERLVDPPALLYLGYGSFLREPSDVDEQAGRHVAQVLEQHGFDVDWDGDVQARICVQISDWRKPLPV</sequence>
<feature type="domain" description="DUF6891" evidence="2">
    <location>
        <begin position="35"/>
        <end position="221"/>
    </location>
</feature>